<dbReference type="eggNOG" id="COG3021">
    <property type="taxonomic scope" value="Bacteria"/>
</dbReference>
<dbReference type="Gene3D" id="3.60.10.10">
    <property type="entry name" value="Endonuclease/exonuclease/phosphatase"/>
    <property type="match status" value="1"/>
</dbReference>
<keyword evidence="1" id="KW-1133">Transmembrane helix</keyword>
<dbReference type="PATRIC" id="fig|1200352.3.peg.306"/>
<dbReference type="AlphaFoldDB" id="S4XA30"/>
<accession>S4XA30</accession>
<feature type="transmembrane region" description="Helical" evidence="1">
    <location>
        <begin position="61"/>
        <end position="82"/>
    </location>
</feature>
<proteinExistence type="predicted"/>
<protein>
    <recommendedName>
        <fullName evidence="2">Endonuclease/exonuclease/phosphatase domain-containing protein</fullName>
    </recommendedName>
</protein>
<sequence>MLLVCGVAWTLSPWWGVFTDRLPVAVAWLLPAAQSTWPTGFAVAVVAAVAVVWLRCRRAVAVGATVAAVLVCAATVLVPGVLGRAASGTPGAKAEGTVRILSVNTWYHQASDAALAAMAREMDADVVVLAETSAAEVAAVEAATGLQSVLPTSTRTRGGGTALLVRPSWTVDGSVADLHLTRHQNPVAELENFTMTGVHTNAPAYSDLVGGWVTEMDDLRTWAASVDGPLVMAGDFNATAAHPELRRLMTGLTDCTGGPGVADGLLAAPTWPRAGNIPVPVLRLDHILVRGFTCADAGVVGVPGSDHAGIWADLRW</sequence>
<keyword evidence="1" id="KW-0812">Transmembrane</keyword>
<feature type="transmembrane region" description="Helical" evidence="1">
    <location>
        <begin position="35"/>
        <end position="54"/>
    </location>
</feature>
<evidence type="ECO:0000313" key="4">
    <source>
        <dbReference type="Proteomes" id="UP000014809"/>
    </source>
</evidence>
<dbReference type="KEGG" id="cter:A606_01535"/>
<dbReference type="Pfam" id="PF03372">
    <property type="entry name" value="Exo_endo_phos"/>
    <property type="match status" value="1"/>
</dbReference>
<keyword evidence="4" id="KW-1185">Reference proteome</keyword>
<dbReference type="InterPro" id="IPR036691">
    <property type="entry name" value="Endo/exonu/phosph_ase_sf"/>
</dbReference>
<dbReference type="HOGENOM" id="CLU_052333_1_0_11"/>
<evidence type="ECO:0000313" key="3">
    <source>
        <dbReference type="EMBL" id="AGP29962.1"/>
    </source>
</evidence>
<dbReference type="GO" id="GO:0003824">
    <property type="term" value="F:catalytic activity"/>
    <property type="evidence" value="ECO:0007669"/>
    <property type="project" value="InterPro"/>
</dbReference>
<dbReference type="SUPFAM" id="SSF56219">
    <property type="entry name" value="DNase I-like"/>
    <property type="match status" value="1"/>
</dbReference>
<name>S4XA30_9CORY</name>
<gene>
    <name evidence="3" type="ORF">A606_01535</name>
</gene>
<keyword evidence="1" id="KW-0472">Membrane</keyword>
<evidence type="ECO:0000259" key="2">
    <source>
        <dbReference type="Pfam" id="PF03372"/>
    </source>
</evidence>
<dbReference type="Proteomes" id="UP000014809">
    <property type="component" value="Chromosome"/>
</dbReference>
<dbReference type="InterPro" id="IPR005135">
    <property type="entry name" value="Endo/exonuclease/phosphatase"/>
</dbReference>
<organism evidence="3 4">
    <name type="scientific">Corynebacterium terpenotabidum Y-11</name>
    <dbReference type="NCBI Taxonomy" id="1200352"/>
    <lineage>
        <taxon>Bacteria</taxon>
        <taxon>Bacillati</taxon>
        <taxon>Actinomycetota</taxon>
        <taxon>Actinomycetes</taxon>
        <taxon>Mycobacteriales</taxon>
        <taxon>Corynebacteriaceae</taxon>
        <taxon>Corynebacterium</taxon>
    </lineage>
</organism>
<feature type="domain" description="Endonuclease/exonuclease/phosphatase" evidence="2">
    <location>
        <begin position="102"/>
        <end position="307"/>
    </location>
</feature>
<dbReference type="EMBL" id="CP003696">
    <property type="protein sequence ID" value="AGP29962.1"/>
    <property type="molecule type" value="Genomic_DNA"/>
</dbReference>
<evidence type="ECO:0000256" key="1">
    <source>
        <dbReference type="SAM" id="Phobius"/>
    </source>
</evidence>
<dbReference type="STRING" id="1200352.A606_01535"/>
<reference evidence="3 4" key="1">
    <citation type="submission" date="2012-06" db="EMBL/GenBank/DDBJ databases">
        <title>Complete genome sequence of Corynebacterium terpenotabidum Y-11 (=DSM 44721).</title>
        <authorList>
            <person name="Ruckert C."/>
            <person name="Albersmeier A."/>
            <person name="Al-Dilaimi A."/>
            <person name="Szczepanowski R."/>
            <person name="Kalinowski J."/>
        </authorList>
    </citation>
    <scope>NUCLEOTIDE SEQUENCE [LARGE SCALE GENOMIC DNA]</scope>
    <source>
        <strain evidence="3 4">Y-11</strain>
    </source>
</reference>